<gene>
    <name evidence="4" type="ORF">A1O3_06970</name>
</gene>
<dbReference type="EMBL" id="AMGY01000006">
    <property type="protein sequence ID" value="EXJ80686.1"/>
    <property type="molecule type" value="Genomic_DNA"/>
</dbReference>
<dbReference type="GO" id="GO:0016651">
    <property type="term" value="F:oxidoreductase activity, acting on NAD(P)H"/>
    <property type="evidence" value="ECO:0007669"/>
    <property type="project" value="InterPro"/>
</dbReference>
<dbReference type="STRING" id="1182542.W9XUJ9"/>
<dbReference type="InterPro" id="IPR020843">
    <property type="entry name" value="ER"/>
</dbReference>
<evidence type="ECO:0000259" key="3">
    <source>
        <dbReference type="SMART" id="SM00829"/>
    </source>
</evidence>
<dbReference type="SMART" id="SM00829">
    <property type="entry name" value="PKS_ER"/>
    <property type="match status" value="1"/>
</dbReference>
<evidence type="ECO:0000313" key="5">
    <source>
        <dbReference type="Proteomes" id="UP000019478"/>
    </source>
</evidence>
<dbReference type="AlphaFoldDB" id="W9XUJ9"/>
<keyword evidence="2" id="KW-0560">Oxidoreductase</keyword>
<proteinExistence type="inferred from homology"/>
<evidence type="ECO:0000313" key="4">
    <source>
        <dbReference type="EMBL" id="EXJ80686.1"/>
    </source>
</evidence>
<dbReference type="PANTHER" id="PTHR45348:SF2">
    <property type="entry name" value="ZINC-TYPE ALCOHOL DEHYDROGENASE-LIKE PROTEIN C2E1P3.01"/>
    <property type="match status" value="1"/>
</dbReference>
<accession>W9XUJ9</accession>
<evidence type="ECO:0000256" key="1">
    <source>
        <dbReference type="ARBA" id="ARBA00008072"/>
    </source>
</evidence>
<dbReference type="Pfam" id="PF08240">
    <property type="entry name" value="ADH_N"/>
    <property type="match status" value="1"/>
</dbReference>
<comment type="similarity">
    <text evidence="1">Belongs to the zinc-containing alcohol dehydrogenase family.</text>
</comment>
<dbReference type="PANTHER" id="PTHR45348">
    <property type="entry name" value="HYPOTHETICAL OXIDOREDUCTASE (EUROFUNG)"/>
    <property type="match status" value="1"/>
</dbReference>
<dbReference type="InterPro" id="IPR011032">
    <property type="entry name" value="GroES-like_sf"/>
</dbReference>
<dbReference type="eggNOG" id="KOG1198">
    <property type="taxonomic scope" value="Eukaryota"/>
</dbReference>
<dbReference type="InterPro" id="IPR047122">
    <property type="entry name" value="Trans-enoyl_RdTase-like"/>
</dbReference>
<keyword evidence="5" id="KW-1185">Reference proteome</keyword>
<dbReference type="Gene3D" id="3.40.50.720">
    <property type="entry name" value="NAD(P)-binding Rossmann-like Domain"/>
    <property type="match status" value="1"/>
</dbReference>
<dbReference type="SUPFAM" id="SSF51735">
    <property type="entry name" value="NAD(P)-binding Rossmann-fold domains"/>
    <property type="match status" value="1"/>
</dbReference>
<feature type="domain" description="Enoyl reductase (ER)" evidence="3">
    <location>
        <begin position="92"/>
        <end position="424"/>
    </location>
</feature>
<dbReference type="HOGENOM" id="CLU_026673_16_2_1"/>
<dbReference type="InterPro" id="IPR013154">
    <property type="entry name" value="ADH-like_N"/>
</dbReference>
<dbReference type="RefSeq" id="XP_007735274.1">
    <property type="nucleotide sequence ID" value="XM_007737084.1"/>
</dbReference>
<dbReference type="OrthoDB" id="10257049at2759"/>
<dbReference type="InterPro" id="IPR036291">
    <property type="entry name" value="NAD(P)-bd_dom_sf"/>
</dbReference>
<comment type="caution">
    <text evidence="4">The sequence shown here is derived from an EMBL/GenBank/DDBJ whole genome shotgun (WGS) entry which is preliminary data.</text>
</comment>
<organism evidence="4 5">
    <name type="scientific">Capronia epimyces CBS 606.96</name>
    <dbReference type="NCBI Taxonomy" id="1182542"/>
    <lineage>
        <taxon>Eukaryota</taxon>
        <taxon>Fungi</taxon>
        <taxon>Dikarya</taxon>
        <taxon>Ascomycota</taxon>
        <taxon>Pezizomycotina</taxon>
        <taxon>Eurotiomycetes</taxon>
        <taxon>Chaetothyriomycetidae</taxon>
        <taxon>Chaetothyriales</taxon>
        <taxon>Herpotrichiellaceae</taxon>
        <taxon>Capronia</taxon>
    </lineage>
</organism>
<dbReference type="GeneID" id="19171074"/>
<sequence>MPMAIQPPFADKIHFQEQKAPSHKTVFSVTAIETQSTSDEIQQNGKTAASTCTIIDLAGDAEAEAEAETAQEEQPDLNLVGSKQRALVITPSRAFQIIHDFPVPRELAPGDVMIRNKAAGLNHIDWKSVEYNFCLPELPWIIGREMAGVVERVGTEVTNLKPGDHVWTSTYYRDRRAGCFQDLVVVPHHTVFLIPSNLDFHAAAILGVAGLTAAMTLWRWLGVPMHPDPAPAIGTGTNRQRPEVLLIWGGSTVTGQFAIQLAARVGVEVIAVCSGATAPTVSSLGATHIVTYTGKTHAQVVNEIVCLARRRLTKAIDLVGSVTANLVLQVVAACDHDQPVDFAPLAYMSGREVVPSNVRLHVVEMKQFVMDSSCRVYGAQLNHLIEQGAIKLPEVSVLQGGVDVVEEGLRQVKEGNLAGRKLVVSWSPSDG</sequence>
<dbReference type="SUPFAM" id="SSF50129">
    <property type="entry name" value="GroES-like"/>
    <property type="match status" value="1"/>
</dbReference>
<evidence type="ECO:0000256" key="2">
    <source>
        <dbReference type="ARBA" id="ARBA00023002"/>
    </source>
</evidence>
<protein>
    <recommendedName>
        <fullName evidence="3">Enoyl reductase (ER) domain-containing protein</fullName>
    </recommendedName>
</protein>
<name>W9XUJ9_9EURO</name>
<reference evidence="4 5" key="1">
    <citation type="submission" date="2013-03" db="EMBL/GenBank/DDBJ databases">
        <title>The Genome Sequence of Capronia epimyces CBS 606.96.</title>
        <authorList>
            <consortium name="The Broad Institute Genomics Platform"/>
            <person name="Cuomo C."/>
            <person name="de Hoog S."/>
            <person name="Gorbushina A."/>
            <person name="Walker B."/>
            <person name="Young S.K."/>
            <person name="Zeng Q."/>
            <person name="Gargeya S."/>
            <person name="Fitzgerald M."/>
            <person name="Haas B."/>
            <person name="Abouelleil A."/>
            <person name="Allen A.W."/>
            <person name="Alvarado L."/>
            <person name="Arachchi H.M."/>
            <person name="Berlin A.M."/>
            <person name="Chapman S.B."/>
            <person name="Gainer-Dewar J."/>
            <person name="Goldberg J."/>
            <person name="Griggs A."/>
            <person name="Gujja S."/>
            <person name="Hansen M."/>
            <person name="Howarth C."/>
            <person name="Imamovic A."/>
            <person name="Ireland A."/>
            <person name="Larimer J."/>
            <person name="McCowan C."/>
            <person name="Murphy C."/>
            <person name="Pearson M."/>
            <person name="Poon T.W."/>
            <person name="Priest M."/>
            <person name="Roberts A."/>
            <person name="Saif S."/>
            <person name="Shea T."/>
            <person name="Sisk P."/>
            <person name="Sykes S."/>
            <person name="Wortman J."/>
            <person name="Nusbaum C."/>
            <person name="Birren B."/>
        </authorList>
    </citation>
    <scope>NUCLEOTIDE SEQUENCE [LARGE SCALE GENOMIC DNA]</scope>
    <source>
        <strain evidence="4 5">CBS 606.96</strain>
    </source>
</reference>
<dbReference type="Gene3D" id="3.90.180.10">
    <property type="entry name" value="Medium-chain alcohol dehydrogenases, catalytic domain"/>
    <property type="match status" value="1"/>
</dbReference>
<dbReference type="CDD" id="cd08249">
    <property type="entry name" value="enoyl_reductase_like"/>
    <property type="match status" value="1"/>
</dbReference>
<dbReference type="Proteomes" id="UP000019478">
    <property type="component" value="Unassembled WGS sequence"/>
</dbReference>